<dbReference type="GeneID" id="85440832"/>
<protein>
    <recommendedName>
        <fullName evidence="4">Secreted protein</fullName>
    </recommendedName>
</protein>
<feature type="chain" id="PRO_5042244321" description="Secreted protein" evidence="1">
    <location>
        <begin position="25"/>
        <end position="60"/>
    </location>
</feature>
<evidence type="ECO:0000313" key="2">
    <source>
        <dbReference type="EMBL" id="KAK1598912.1"/>
    </source>
</evidence>
<dbReference type="RefSeq" id="XP_060419574.1">
    <property type="nucleotide sequence ID" value="XM_060556592.1"/>
</dbReference>
<evidence type="ECO:0008006" key="4">
    <source>
        <dbReference type="Google" id="ProtNLM"/>
    </source>
</evidence>
<feature type="signal peptide" evidence="1">
    <location>
        <begin position="1"/>
        <end position="24"/>
    </location>
</feature>
<gene>
    <name evidence="2" type="ORF">LY79DRAFT_536391</name>
</gene>
<evidence type="ECO:0000313" key="3">
    <source>
        <dbReference type="Proteomes" id="UP001230504"/>
    </source>
</evidence>
<organism evidence="2 3">
    <name type="scientific">Colletotrichum navitas</name>
    <dbReference type="NCBI Taxonomy" id="681940"/>
    <lineage>
        <taxon>Eukaryota</taxon>
        <taxon>Fungi</taxon>
        <taxon>Dikarya</taxon>
        <taxon>Ascomycota</taxon>
        <taxon>Pezizomycotina</taxon>
        <taxon>Sordariomycetes</taxon>
        <taxon>Hypocreomycetidae</taxon>
        <taxon>Glomerellales</taxon>
        <taxon>Glomerellaceae</taxon>
        <taxon>Colletotrichum</taxon>
        <taxon>Colletotrichum graminicola species complex</taxon>
    </lineage>
</organism>
<dbReference type="Proteomes" id="UP001230504">
    <property type="component" value="Unassembled WGS sequence"/>
</dbReference>
<reference evidence="2" key="1">
    <citation type="submission" date="2021-06" db="EMBL/GenBank/DDBJ databases">
        <title>Comparative genomics, transcriptomics and evolutionary studies reveal genomic signatures of adaptation to plant cell wall in hemibiotrophic fungi.</title>
        <authorList>
            <consortium name="DOE Joint Genome Institute"/>
            <person name="Baroncelli R."/>
            <person name="Diaz J.F."/>
            <person name="Benocci T."/>
            <person name="Peng M."/>
            <person name="Battaglia E."/>
            <person name="Haridas S."/>
            <person name="Andreopoulos W."/>
            <person name="Labutti K."/>
            <person name="Pangilinan J."/>
            <person name="Floch G.L."/>
            <person name="Makela M.R."/>
            <person name="Henrissat B."/>
            <person name="Grigoriev I.V."/>
            <person name="Crouch J.A."/>
            <person name="De Vries R.P."/>
            <person name="Sukno S.A."/>
            <person name="Thon M.R."/>
        </authorList>
    </citation>
    <scope>NUCLEOTIDE SEQUENCE</scope>
    <source>
        <strain evidence="2">CBS 125086</strain>
    </source>
</reference>
<sequence length="60" mass="6935">MHGGLTHCSLVYVLFFCFFFLEQPTPHIAPNLRQRQTAHRPPPMAYLCKRITMARQCSDG</sequence>
<proteinExistence type="predicted"/>
<evidence type="ECO:0000256" key="1">
    <source>
        <dbReference type="SAM" id="SignalP"/>
    </source>
</evidence>
<accession>A0AAD8QAE6</accession>
<dbReference type="AlphaFoldDB" id="A0AAD8QAE6"/>
<comment type="caution">
    <text evidence="2">The sequence shown here is derived from an EMBL/GenBank/DDBJ whole genome shotgun (WGS) entry which is preliminary data.</text>
</comment>
<keyword evidence="3" id="KW-1185">Reference proteome</keyword>
<keyword evidence="1" id="KW-0732">Signal</keyword>
<name>A0AAD8QAE6_9PEZI</name>
<dbReference type="EMBL" id="JAHLJV010000003">
    <property type="protein sequence ID" value="KAK1598912.1"/>
    <property type="molecule type" value="Genomic_DNA"/>
</dbReference>